<reference evidence="1" key="1">
    <citation type="submission" date="2023-08" db="EMBL/GenBank/DDBJ databases">
        <title>Black Yeasts Isolated from many extreme environments.</title>
        <authorList>
            <person name="Coleine C."/>
            <person name="Stajich J.E."/>
            <person name="Selbmann L."/>
        </authorList>
    </citation>
    <scope>NUCLEOTIDE SEQUENCE</scope>
    <source>
        <strain evidence="1">CCFEE 5401</strain>
    </source>
</reference>
<dbReference type="AlphaFoldDB" id="A0AAN7TND1"/>
<organism evidence="1 2">
    <name type="scientific">Meristemomyces frigidus</name>
    <dbReference type="NCBI Taxonomy" id="1508187"/>
    <lineage>
        <taxon>Eukaryota</taxon>
        <taxon>Fungi</taxon>
        <taxon>Dikarya</taxon>
        <taxon>Ascomycota</taxon>
        <taxon>Pezizomycotina</taxon>
        <taxon>Dothideomycetes</taxon>
        <taxon>Dothideomycetidae</taxon>
        <taxon>Mycosphaerellales</taxon>
        <taxon>Teratosphaeriaceae</taxon>
        <taxon>Meristemomyces</taxon>
    </lineage>
</organism>
<dbReference type="Proteomes" id="UP001310890">
    <property type="component" value="Unassembled WGS sequence"/>
</dbReference>
<accession>A0AAN7TND1</accession>
<evidence type="ECO:0008006" key="3">
    <source>
        <dbReference type="Google" id="ProtNLM"/>
    </source>
</evidence>
<dbReference type="PANTHER" id="PTHR42085:SF1">
    <property type="entry name" value="F-BOX DOMAIN-CONTAINING PROTEIN"/>
    <property type="match status" value="1"/>
</dbReference>
<evidence type="ECO:0000313" key="1">
    <source>
        <dbReference type="EMBL" id="KAK5115516.1"/>
    </source>
</evidence>
<dbReference type="EMBL" id="JAVRRL010000012">
    <property type="protein sequence ID" value="KAK5115516.1"/>
    <property type="molecule type" value="Genomic_DNA"/>
</dbReference>
<evidence type="ECO:0000313" key="2">
    <source>
        <dbReference type="Proteomes" id="UP001310890"/>
    </source>
</evidence>
<name>A0AAN7TND1_9PEZI</name>
<comment type="caution">
    <text evidence="1">The sequence shown here is derived from an EMBL/GenBank/DDBJ whole genome shotgun (WGS) entry which is preliminary data.</text>
</comment>
<protein>
    <recommendedName>
        <fullName evidence="3">F-box domain-containing protein</fullName>
    </recommendedName>
</protein>
<proteinExistence type="predicted"/>
<sequence length="305" mass="34353">MNTGPLLNLLPPELRLEIYSYALKNENILLKPIREPPIWDEVQQDSQTSLAEISLLCTSRLITREARQVFYEINSFSISYNHLCCCENRYPYPVLDNNVSSVIITSFMPRESANPCIFCREGGYGLLQYLNRLPKLTHANLSFQEIFTFTEYAPNLLAQLRKHNQVTVVSHEVGVIDVLGQHLSLQFELPVLRRAWATLAQARTSNHAGSRVPGEQTMRTALEYLQFETNVYDRTASSLLPFFTASEEDGTLSLQFSGVKDGPQRRADFTLALAAVLYDVFADDGGSDSIAWADVTGSGTWTFVR</sequence>
<gene>
    <name evidence="1" type="ORF">LTR62_001175</name>
</gene>
<dbReference type="PANTHER" id="PTHR42085">
    <property type="entry name" value="F-BOX DOMAIN-CONTAINING PROTEIN"/>
    <property type="match status" value="1"/>
</dbReference>
<dbReference type="InterPro" id="IPR038883">
    <property type="entry name" value="AN11006-like"/>
</dbReference>